<dbReference type="Proteomes" id="UP000299102">
    <property type="component" value="Unassembled WGS sequence"/>
</dbReference>
<gene>
    <name evidence="1" type="ORF">EVAR_94051_1</name>
</gene>
<accession>A0A4C1V5E2</accession>
<proteinExistence type="predicted"/>
<sequence>MSSPISSEASDANEIATVASITRKVFSQVYGTHHGIVIQLEIFNSTLDIVCIIKGETKSIIRYFIKDIVLFYSTSTELKTMAKDLKEASFELGFRMNRLKTKLRLSYAPGIGFLMRDKKPQDCSATRHVDRISNELWTKLFVKLAMKRHFADRSPRRILKGVERG</sequence>
<keyword evidence="2" id="KW-1185">Reference proteome</keyword>
<comment type="caution">
    <text evidence="1">The sequence shown here is derived from an EMBL/GenBank/DDBJ whole genome shotgun (WGS) entry which is preliminary data.</text>
</comment>
<dbReference type="EMBL" id="BGZK01000283">
    <property type="protein sequence ID" value="GBP34038.1"/>
    <property type="molecule type" value="Genomic_DNA"/>
</dbReference>
<reference evidence="1 2" key="1">
    <citation type="journal article" date="2019" name="Commun. Biol.">
        <title>The bagworm genome reveals a unique fibroin gene that provides high tensile strength.</title>
        <authorList>
            <person name="Kono N."/>
            <person name="Nakamura H."/>
            <person name="Ohtoshi R."/>
            <person name="Tomita M."/>
            <person name="Numata K."/>
            <person name="Arakawa K."/>
        </authorList>
    </citation>
    <scope>NUCLEOTIDE SEQUENCE [LARGE SCALE GENOMIC DNA]</scope>
</reference>
<organism evidence="1 2">
    <name type="scientific">Eumeta variegata</name>
    <name type="common">Bagworm moth</name>
    <name type="synonym">Eumeta japonica</name>
    <dbReference type="NCBI Taxonomy" id="151549"/>
    <lineage>
        <taxon>Eukaryota</taxon>
        <taxon>Metazoa</taxon>
        <taxon>Ecdysozoa</taxon>
        <taxon>Arthropoda</taxon>
        <taxon>Hexapoda</taxon>
        <taxon>Insecta</taxon>
        <taxon>Pterygota</taxon>
        <taxon>Neoptera</taxon>
        <taxon>Endopterygota</taxon>
        <taxon>Lepidoptera</taxon>
        <taxon>Glossata</taxon>
        <taxon>Ditrysia</taxon>
        <taxon>Tineoidea</taxon>
        <taxon>Psychidae</taxon>
        <taxon>Oiketicinae</taxon>
        <taxon>Eumeta</taxon>
    </lineage>
</organism>
<evidence type="ECO:0000313" key="2">
    <source>
        <dbReference type="Proteomes" id="UP000299102"/>
    </source>
</evidence>
<name>A0A4C1V5E2_EUMVA</name>
<protein>
    <submittedName>
        <fullName evidence="1">Uncharacterized protein</fullName>
    </submittedName>
</protein>
<evidence type="ECO:0000313" key="1">
    <source>
        <dbReference type="EMBL" id="GBP34038.1"/>
    </source>
</evidence>
<dbReference type="AlphaFoldDB" id="A0A4C1V5E2"/>